<sequence>MINRLFKRIFKDLTWYFSGAIPVILVIIFSMIAVTYWEKYAIKSIGIFILVMIAAYVYVAVKFKS</sequence>
<keyword evidence="1" id="KW-0812">Transmembrane</keyword>
<feature type="transmembrane region" description="Helical" evidence="1">
    <location>
        <begin position="12"/>
        <end position="34"/>
    </location>
</feature>
<evidence type="ECO:0000256" key="1">
    <source>
        <dbReference type="SAM" id="Phobius"/>
    </source>
</evidence>
<evidence type="ECO:0000313" key="3">
    <source>
        <dbReference type="Proteomes" id="UP000424872"/>
    </source>
</evidence>
<keyword evidence="1" id="KW-0472">Membrane</keyword>
<accession>A0AAP9H5G1</accession>
<organism evidence="2 3">
    <name type="scientific">Pantoea phytobeneficialis</name>
    <dbReference type="NCBI Taxonomy" id="2052056"/>
    <lineage>
        <taxon>Bacteria</taxon>
        <taxon>Pseudomonadati</taxon>
        <taxon>Pseudomonadota</taxon>
        <taxon>Gammaproteobacteria</taxon>
        <taxon>Enterobacterales</taxon>
        <taxon>Erwiniaceae</taxon>
        <taxon>Pantoea</taxon>
    </lineage>
</organism>
<dbReference type="KEGG" id="ppho:CTZ24_11505"/>
<feature type="transmembrane region" description="Helical" evidence="1">
    <location>
        <begin position="40"/>
        <end position="61"/>
    </location>
</feature>
<reference evidence="3" key="1">
    <citation type="submission" date="2017-11" db="EMBL/GenBank/DDBJ databases">
        <title>Genome sequence of Pantoea sp. MSR2.</title>
        <authorList>
            <person name="Nascimento F.X."/>
        </authorList>
    </citation>
    <scope>NUCLEOTIDE SEQUENCE [LARGE SCALE GENOMIC DNA]</scope>
    <source>
        <strain evidence="3">MSR2</strain>
    </source>
</reference>
<name>A0AAP9H5G1_9GAMM</name>
<gene>
    <name evidence="2" type="ORF">CTZ24_11505</name>
</gene>
<keyword evidence="1" id="KW-1133">Transmembrane helix</keyword>
<dbReference type="EMBL" id="CP024636">
    <property type="protein sequence ID" value="QGR07008.1"/>
    <property type="molecule type" value="Genomic_DNA"/>
</dbReference>
<evidence type="ECO:0000313" key="2">
    <source>
        <dbReference type="EMBL" id="QGR07008.1"/>
    </source>
</evidence>
<protein>
    <submittedName>
        <fullName evidence="2">Uncharacterized protein</fullName>
    </submittedName>
</protein>
<dbReference type="Proteomes" id="UP000424872">
    <property type="component" value="Chromosome"/>
</dbReference>
<proteinExistence type="predicted"/>
<dbReference type="AlphaFoldDB" id="A0AAP9H5G1"/>